<dbReference type="InterPro" id="IPR030868">
    <property type="entry name" value="MqnA"/>
</dbReference>
<proteinExistence type="inferred from homology"/>
<evidence type="ECO:0000256" key="1">
    <source>
        <dbReference type="ARBA" id="ARBA00004863"/>
    </source>
</evidence>
<comment type="catalytic activity">
    <reaction evidence="4">
        <text>chorismate = 3-[(1-carboxyvinyl)-oxy]benzoate + H2O</text>
        <dbReference type="Rhea" id="RHEA:40051"/>
        <dbReference type="ChEBI" id="CHEBI:15377"/>
        <dbReference type="ChEBI" id="CHEBI:29748"/>
        <dbReference type="ChEBI" id="CHEBI:76981"/>
        <dbReference type="EC" id="4.2.1.151"/>
    </reaction>
</comment>
<dbReference type="Gene3D" id="3.40.190.10">
    <property type="entry name" value="Periplasmic binding protein-like II"/>
    <property type="match status" value="2"/>
</dbReference>
<dbReference type="Pfam" id="PF02621">
    <property type="entry name" value="VitK2_biosynth"/>
    <property type="match status" value="1"/>
</dbReference>
<evidence type="ECO:0000256" key="2">
    <source>
        <dbReference type="ARBA" id="ARBA00022428"/>
    </source>
</evidence>
<evidence type="ECO:0000256" key="3">
    <source>
        <dbReference type="ARBA" id="ARBA00023239"/>
    </source>
</evidence>
<evidence type="ECO:0000313" key="5">
    <source>
        <dbReference type="EMBL" id="OMH41077.1"/>
    </source>
</evidence>
<keyword evidence="3 4" id="KW-0456">Lyase</keyword>
<dbReference type="OrthoDB" id="9810112at2"/>
<dbReference type="SUPFAM" id="SSF53850">
    <property type="entry name" value="Periplasmic binding protein-like II"/>
    <property type="match status" value="1"/>
</dbReference>
<dbReference type="GO" id="GO:0016836">
    <property type="term" value="F:hydro-lyase activity"/>
    <property type="evidence" value="ECO:0007669"/>
    <property type="project" value="UniProtKB-UniRule"/>
</dbReference>
<dbReference type="RefSeq" id="WP_076712406.1">
    <property type="nucleotide sequence ID" value="NZ_MOEN01000004.1"/>
</dbReference>
<dbReference type="STRING" id="1914305.BLW93_01790"/>
<protein>
    <recommendedName>
        <fullName evidence="4">Chorismate dehydratase</fullName>
        <ecNumber evidence="4">4.2.1.151</ecNumber>
    </recommendedName>
    <alternativeName>
        <fullName evidence="4">Menaquinone biosynthetic enzyme MqnA</fullName>
    </alternativeName>
</protein>
<dbReference type="AlphaFoldDB" id="A0A1R1MMT1"/>
<keyword evidence="2 4" id="KW-0474">Menaquinone biosynthesis</keyword>
<evidence type="ECO:0000313" key="6">
    <source>
        <dbReference type="Proteomes" id="UP000187408"/>
    </source>
</evidence>
<reference evidence="5 6" key="1">
    <citation type="submission" date="2016-10" db="EMBL/GenBank/DDBJ databases">
        <title>Genome sequence of a sulfur-reducing bacterium Desulfurobacterium indicum K6013.</title>
        <authorList>
            <person name="Cao J."/>
            <person name="Shao Z."/>
            <person name="Alain K."/>
            <person name="Jebbar M."/>
        </authorList>
    </citation>
    <scope>NUCLEOTIDE SEQUENCE [LARGE SCALE GENOMIC DNA]</scope>
    <source>
        <strain evidence="5 6">K6013</strain>
    </source>
</reference>
<comment type="pathway">
    <text evidence="1 4">Quinol/quinone metabolism; menaquinone biosynthesis.</text>
</comment>
<comment type="similarity">
    <text evidence="4">Belongs to the MqnA/MqnD family. MqnA subfamily.</text>
</comment>
<dbReference type="UniPathway" id="UPA00079"/>
<dbReference type="Proteomes" id="UP000187408">
    <property type="component" value="Unassembled WGS sequence"/>
</dbReference>
<dbReference type="PANTHER" id="PTHR37690:SF1">
    <property type="entry name" value="CHORISMATE DEHYDRATASE"/>
    <property type="match status" value="1"/>
</dbReference>
<keyword evidence="6" id="KW-1185">Reference proteome</keyword>
<dbReference type="PANTHER" id="PTHR37690">
    <property type="entry name" value="CHORISMATE DEHYDRATASE"/>
    <property type="match status" value="1"/>
</dbReference>
<sequence>MLKVGKIEYINVLPVYFGFIDGVIPFEYQFKEAVPSALNELLREGKIDISPISSYEFITNSEKYFLFPNFSISSFGEVKSVLFFSKLPIHQLHRKDVWLTKSSMTSRALIEYLLKNRYGVEPNYYYYSMKEGNLPKSATAVLAIGDDAFKFLKDKNFRFIYDLGEEWKNIYDLPFVFAVWAVRRQTVENQPLSVKKIYNKFLESKKYGLNHLKKIAARYAPRVGLTEKECMEYFKCLNYDFTNLHKKAINKFAQLLGFDIKVEKFLLSM</sequence>
<comment type="function">
    <text evidence="4">Catalyzes the dehydration of chorismate into 3-[(1-carboxyvinyl)oxy]benzoate, a step in the biosynthesis of menaquinone (MK, vitamin K2).</text>
</comment>
<dbReference type="HAMAP" id="MF_00995">
    <property type="entry name" value="MqnA"/>
    <property type="match status" value="1"/>
</dbReference>
<dbReference type="EMBL" id="MOEN01000004">
    <property type="protein sequence ID" value="OMH41077.1"/>
    <property type="molecule type" value="Genomic_DNA"/>
</dbReference>
<dbReference type="EC" id="4.2.1.151" evidence="4"/>
<dbReference type="InterPro" id="IPR003773">
    <property type="entry name" value="Menaquinone_biosynth"/>
</dbReference>
<evidence type="ECO:0000256" key="4">
    <source>
        <dbReference type="HAMAP-Rule" id="MF_00995"/>
    </source>
</evidence>
<name>A0A1R1MMT1_9BACT</name>
<gene>
    <name evidence="4" type="primary">mqnA</name>
    <name evidence="5" type="ORF">BLW93_01790</name>
</gene>
<organism evidence="5 6">
    <name type="scientific">Desulfurobacterium indicum</name>
    <dbReference type="NCBI Taxonomy" id="1914305"/>
    <lineage>
        <taxon>Bacteria</taxon>
        <taxon>Pseudomonadati</taxon>
        <taxon>Aquificota</taxon>
        <taxon>Aquificia</taxon>
        <taxon>Desulfurobacteriales</taxon>
        <taxon>Desulfurobacteriaceae</taxon>
        <taxon>Desulfurobacterium</taxon>
    </lineage>
</organism>
<dbReference type="CDD" id="cd13634">
    <property type="entry name" value="PBP2_Sco4506"/>
    <property type="match status" value="1"/>
</dbReference>
<dbReference type="GO" id="GO:0009234">
    <property type="term" value="P:menaquinone biosynthetic process"/>
    <property type="evidence" value="ECO:0007669"/>
    <property type="project" value="UniProtKB-UniRule"/>
</dbReference>
<comment type="caution">
    <text evidence="5">The sequence shown here is derived from an EMBL/GenBank/DDBJ whole genome shotgun (WGS) entry which is preliminary data.</text>
</comment>
<accession>A0A1R1MMT1</accession>